<comment type="similarity">
    <text evidence="1">Belongs to the type-I restriction system S methylase family.</text>
</comment>
<keyword evidence="6" id="KW-0255">Endonuclease</keyword>
<keyword evidence="6" id="KW-0540">Nuclease</keyword>
<dbReference type="Proteomes" id="UP000321224">
    <property type="component" value="Unassembled WGS sequence"/>
</dbReference>
<feature type="compositionally biased region" description="Basic residues" evidence="4">
    <location>
        <begin position="496"/>
        <end position="506"/>
    </location>
</feature>
<dbReference type="PANTHER" id="PTHR43140:SF1">
    <property type="entry name" value="TYPE I RESTRICTION ENZYME ECOKI SPECIFICITY SUBUNIT"/>
    <property type="match status" value="1"/>
</dbReference>
<dbReference type="EMBL" id="BJVY01000011">
    <property type="protein sequence ID" value="GEL70673.1"/>
    <property type="molecule type" value="Genomic_DNA"/>
</dbReference>
<sequence length="506" mass="56945">MKGLRPLPPGWMWVPFDDVVSIESNLVDPRDFPDAPHIAPNHIESKTGRLLPYVTVAADKVTSPKHRFRSGQILYSKIRPYLAKAVLADFEGLCSADMYPLSTWLESGFLLRWLLSDEFTARVSLEQGRTVLPKVNQTALGKINVPVPPRNEQRRIVAKLEALLARSRRAKGALDVVPSLLEQFRQSVLAAAFRGDLTRDWREKNPDVEPASKFLERIRTERRHRWEEAELKRMQAKGKVPKDEQWKTKYEAPAQIDDSGLQALPSGWAWASIEEVCPLDAPVVYGIILPGDDVQGGVPYIRPVDMNSDGTIDFTSMKRTSSSIAAQYQRASLRGGDIVLSIVGTIGKVIVVPDELDGGNITQSSARLRPPEWLSGEYLRLALLSSTLRSQYDKFRFGNAVQRLNIEHVRRLAIPIAPAEEMKFIVTRATAALARAEQVQIVEQRQQFDKFEQSILAKAFRGELVSQDPTDEPASALIDRIRAQREMAEQQQMPARSKRRRETTVA</sequence>
<proteinExistence type="inferred from homology"/>
<keyword evidence="2" id="KW-0680">Restriction system</keyword>
<reference evidence="7 8" key="1">
    <citation type="submission" date="2016-10" db="EMBL/GenBank/DDBJ databases">
        <authorList>
            <person name="Varghese N."/>
            <person name="Submissions S."/>
        </authorList>
    </citation>
    <scope>NUCLEOTIDE SEQUENCE [LARGE SCALE GENOMIC DNA]</scope>
    <source>
        <strain evidence="7 8">DSM 2260</strain>
    </source>
</reference>
<dbReference type="Pfam" id="PF01420">
    <property type="entry name" value="Methylase_S"/>
    <property type="match status" value="2"/>
</dbReference>
<dbReference type="GO" id="GO:0003677">
    <property type="term" value="F:DNA binding"/>
    <property type="evidence" value="ECO:0007669"/>
    <property type="project" value="UniProtKB-KW"/>
</dbReference>
<accession>A0A511HAW1</accession>
<feature type="domain" description="Type I restriction modification DNA specificity" evidence="5">
    <location>
        <begin position="292"/>
        <end position="452"/>
    </location>
</feature>
<dbReference type="Proteomes" id="UP000198717">
    <property type="component" value="Unassembled WGS sequence"/>
</dbReference>
<evidence type="ECO:0000313" key="7">
    <source>
        <dbReference type="EMBL" id="SDE13639.1"/>
    </source>
</evidence>
<evidence type="ECO:0000256" key="3">
    <source>
        <dbReference type="ARBA" id="ARBA00023125"/>
    </source>
</evidence>
<protein>
    <submittedName>
        <fullName evidence="7">Type I restriction enzyme, S subunit</fullName>
    </submittedName>
    <submittedName>
        <fullName evidence="6">Type I restriction-modification system restriction endonuclease DNA specificity subunit HsdS</fullName>
    </submittedName>
</protein>
<dbReference type="GO" id="GO:0009307">
    <property type="term" value="P:DNA restriction-modification system"/>
    <property type="evidence" value="ECO:0007669"/>
    <property type="project" value="UniProtKB-KW"/>
</dbReference>
<evidence type="ECO:0000256" key="4">
    <source>
        <dbReference type="SAM" id="MobiDB-lite"/>
    </source>
</evidence>
<dbReference type="PANTHER" id="PTHR43140">
    <property type="entry name" value="TYPE-1 RESTRICTION ENZYME ECOKI SPECIFICITY PROTEIN"/>
    <property type="match status" value="1"/>
</dbReference>
<dbReference type="AlphaFoldDB" id="A0A511HAW1"/>
<feature type="region of interest" description="Disordered" evidence="4">
    <location>
        <begin position="483"/>
        <end position="506"/>
    </location>
</feature>
<feature type="domain" description="Type I restriction modification DNA specificity" evidence="5">
    <location>
        <begin position="54"/>
        <end position="165"/>
    </location>
</feature>
<evidence type="ECO:0000313" key="6">
    <source>
        <dbReference type="EMBL" id="GEL70673.1"/>
    </source>
</evidence>
<dbReference type="InterPro" id="IPR051212">
    <property type="entry name" value="Type-I_RE_S_subunit"/>
</dbReference>
<dbReference type="GO" id="GO:0004519">
    <property type="term" value="F:endonuclease activity"/>
    <property type="evidence" value="ECO:0007669"/>
    <property type="project" value="UniProtKB-KW"/>
</dbReference>
<organism evidence="6 9">
    <name type="scientific">Myxococcus virescens</name>
    <dbReference type="NCBI Taxonomy" id="83456"/>
    <lineage>
        <taxon>Bacteria</taxon>
        <taxon>Pseudomonadati</taxon>
        <taxon>Myxococcota</taxon>
        <taxon>Myxococcia</taxon>
        <taxon>Myxococcales</taxon>
        <taxon>Cystobacterineae</taxon>
        <taxon>Myxococcaceae</taxon>
        <taxon>Myxococcus</taxon>
    </lineage>
</organism>
<dbReference type="InterPro" id="IPR044946">
    <property type="entry name" value="Restrct_endonuc_typeI_TRD_sf"/>
</dbReference>
<comment type="caution">
    <text evidence="6">The sequence shown here is derived from an EMBL/GenBank/DDBJ whole genome shotgun (WGS) entry which is preliminary data.</text>
</comment>
<dbReference type="EMBL" id="FNAJ01000004">
    <property type="protein sequence ID" value="SDE13639.1"/>
    <property type="molecule type" value="Genomic_DNA"/>
</dbReference>
<dbReference type="SUPFAM" id="SSF116734">
    <property type="entry name" value="DNA methylase specificity domain"/>
    <property type="match status" value="2"/>
</dbReference>
<evidence type="ECO:0000313" key="8">
    <source>
        <dbReference type="Proteomes" id="UP000198717"/>
    </source>
</evidence>
<keyword evidence="8" id="KW-1185">Reference proteome</keyword>
<evidence type="ECO:0000256" key="1">
    <source>
        <dbReference type="ARBA" id="ARBA00010923"/>
    </source>
</evidence>
<evidence type="ECO:0000259" key="5">
    <source>
        <dbReference type="Pfam" id="PF01420"/>
    </source>
</evidence>
<reference evidence="6 9" key="2">
    <citation type="submission" date="2019-07" db="EMBL/GenBank/DDBJ databases">
        <title>Whole genome shotgun sequence of Myxococcus virescens NBRC 100334.</title>
        <authorList>
            <person name="Hosoyama A."/>
            <person name="Uohara A."/>
            <person name="Ohji S."/>
            <person name="Ichikawa N."/>
        </authorList>
    </citation>
    <scope>NUCLEOTIDE SEQUENCE [LARGE SCALE GENOMIC DNA]</scope>
    <source>
        <strain evidence="6 9">NBRC 100334</strain>
    </source>
</reference>
<keyword evidence="6" id="KW-0378">Hydrolase</keyword>
<evidence type="ECO:0000313" key="9">
    <source>
        <dbReference type="Proteomes" id="UP000321224"/>
    </source>
</evidence>
<gene>
    <name evidence="6" type="primary">hsdS</name>
    <name evidence="6" type="ORF">MVI01_24570</name>
    <name evidence="7" type="ORF">SAMN04488504_104375</name>
</gene>
<evidence type="ECO:0000256" key="2">
    <source>
        <dbReference type="ARBA" id="ARBA00022747"/>
    </source>
</evidence>
<dbReference type="InterPro" id="IPR000055">
    <property type="entry name" value="Restrct_endonuc_typeI_TRD"/>
</dbReference>
<dbReference type="Gene3D" id="3.90.220.20">
    <property type="entry name" value="DNA methylase specificity domains"/>
    <property type="match status" value="3"/>
</dbReference>
<name>A0A511HAW1_9BACT</name>
<dbReference type="CDD" id="cd17256">
    <property type="entry name" value="RMtype1_S_EcoJA65PI-TRD1-CR1_like"/>
    <property type="match status" value="1"/>
</dbReference>
<keyword evidence="3" id="KW-0238">DNA-binding</keyword>